<dbReference type="InterPro" id="IPR000175">
    <property type="entry name" value="Na/ntran_symport"/>
</dbReference>
<feature type="compositionally biased region" description="Basic and acidic residues" evidence="9">
    <location>
        <begin position="164"/>
        <end position="174"/>
    </location>
</feature>
<protein>
    <recommendedName>
        <fullName evidence="11">MATH domain-containing protein</fullName>
    </recommendedName>
</protein>
<dbReference type="InterPro" id="IPR037272">
    <property type="entry name" value="SNS_sf"/>
</dbReference>
<feature type="region of interest" description="Disordered" evidence="9">
    <location>
        <begin position="157"/>
        <end position="187"/>
    </location>
</feature>
<dbReference type="PROSITE" id="PS50144">
    <property type="entry name" value="MATH"/>
    <property type="match status" value="1"/>
</dbReference>
<feature type="transmembrane region" description="Helical" evidence="10">
    <location>
        <begin position="581"/>
        <end position="598"/>
    </location>
</feature>
<dbReference type="GO" id="GO:0089718">
    <property type="term" value="P:amino acid import across plasma membrane"/>
    <property type="evidence" value="ECO:0007669"/>
    <property type="project" value="TreeGrafter"/>
</dbReference>
<evidence type="ECO:0000256" key="1">
    <source>
        <dbReference type="ARBA" id="ARBA00004141"/>
    </source>
</evidence>
<dbReference type="GO" id="GO:0005886">
    <property type="term" value="C:plasma membrane"/>
    <property type="evidence" value="ECO:0007669"/>
    <property type="project" value="TreeGrafter"/>
</dbReference>
<dbReference type="EMBL" id="CADCXV010000983">
    <property type="protein sequence ID" value="CAB0039900.1"/>
    <property type="molecule type" value="Genomic_DNA"/>
</dbReference>
<evidence type="ECO:0000313" key="12">
    <source>
        <dbReference type="EMBL" id="CAB0039900.1"/>
    </source>
</evidence>
<reference evidence="12 13" key="1">
    <citation type="submission" date="2020-02" db="EMBL/GenBank/DDBJ databases">
        <authorList>
            <person name="Ferguson B K."/>
        </authorList>
    </citation>
    <scope>NUCLEOTIDE SEQUENCE [LARGE SCALE GENOMIC DNA]</scope>
</reference>
<comment type="subcellular location">
    <subcellularLocation>
        <location evidence="1">Membrane</location>
        <topology evidence="1">Multi-pass membrane protein</topology>
    </subcellularLocation>
</comment>
<feature type="transmembrane region" description="Helical" evidence="10">
    <location>
        <begin position="388"/>
        <end position="411"/>
    </location>
</feature>
<feature type="compositionally biased region" description="Polar residues" evidence="9">
    <location>
        <begin position="1325"/>
        <end position="1334"/>
    </location>
</feature>
<feature type="region of interest" description="Disordered" evidence="9">
    <location>
        <begin position="1445"/>
        <end position="1472"/>
    </location>
</feature>
<dbReference type="Gene3D" id="2.60.210.10">
    <property type="entry name" value="Apoptosis, Tumor Necrosis Factor Receptor Associated Protein 2, Chain A"/>
    <property type="match status" value="1"/>
</dbReference>
<dbReference type="Pfam" id="PF00209">
    <property type="entry name" value="SNF"/>
    <property type="match status" value="1"/>
</dbReference>
<keyword evidence="5" id="KW-0769">Symport</keyword>
<dbReference type="GO" id="GO:0005283">
    <property type="term" value="F:amino acid:sodium symporter activity"/>
    <property type="evidence" value="ECO:0007669"/>
    <property type="project" value="TreeGrafter"/>
</dbReference>
<evidence type="ECO:0000259" key="11">
    <source>
        <dbReference type="PROSITE" id="PS50144"/>
    </source>
</evidence>
<keyword evidence="8" id="KW-0175">Coiled coil</keyword>
<keyword evidence="6 10" id="KW-1133">Transmembrane helix</keyword>
<evidence type="ECO:0000256" key="2">
    <source>
        <dbReference type="ARBA" id="ARBA00006459"/>
    </source>
</evidence>
<dbReference type="PANTHER" id="PTHR11616:SF323">
    <property type="entry name" value="SODIUM-DEPENDENT TRANSPORTER BEDRAGGLED"/>
    <property type="match status" value="1"/>
</dbReference>
<feature type="region of interest" description="Disordered" evidence="9">
    <location>
        <begin position="1310"/>
        <end position="1348"/>
    </location>
</feature>
<dbReference type="InterPro" id="IPR008974">
    <property type="entry name" value="TRAF-like"/>
</dbReference>
<feature type="compositionally biased region" description="Low complexity" evidence="9">
    <location>
        <begin position="1359"/>
        <end position="1376"/>
    </location>
</feature>
<evidence type="ECO:0000256" key="4">
    <source>
        <dbReference type="ARBA" id="ARBA00022692"/>
    </source>
</evidence>
<gene>
    <name evidence="12" type="ORF">TBRA_LOCUS11638</name>
</gene>
<feature type="transmembrane region" description="Helical" evidence="10">
    <location>
        <begin position="436"/>
        <end position="458"/>
    </location>
</feature>
<feature type="coiled-coil region" evidence="8">
    <location>
        <begin position="728"/>
        <end position="755"/>
    </location>
</feature>
<dbReference type="OrthoDB" id="6366319at2759"/>
<dbReference type="InterPro" id="IPR002083">
    <property type="entry name" value="MATH/TRAF_dom"/>
</dbReference>
<dbReference type="PANTHER" id="PTHR11616">
    <property type="entry name" value="SODIUM/CHLORIDE DEPENDENT TRANSPORTER"/>
    <property type="match status" value="1"/>
</dbReference>
<feature type="domain" description="MATH" evidence="11">
    <location>
        <begin position="948"/>
        <end position="1093"/>
    </location>
</feature>
<feature type="compositionally biased region" description="Basic residues" evidence="9">
    <location>
        <begin position="1389"/>
        <end position="1398"/>
    </location>
</feature>
<evidence type="ECO:0000256" key="10">
    <source>
        <dbReference type="SAM" id="Phobius"/>
    </source>
</evidence>
<dbReference type="InterPro" id="IPR013083">
    <property type="entry name" value="Znf_RING/FYVE/PHD"/>
</dbReference>
<dbReference type="PROSITE" id="PS50267">
    <property type="entry name" value="NA_NEUROTRAN_SYMP_3"/>
    <property type="match status" value="1"/>
</dbReference>
<feature type="region of interest" description="Disordered" evidence="9">
    <location>
        <begin position="1260"/>
        <end position="1279"/>
    </location>
</feature>
<evidence type="ECO:0000256" key="8">
    <source>
        <dbReference type="SAM" id="Coils"/>
    </source>
</evidence>
<feature type="coiled-coil region" evidence="8">
    <location>
        <begin position="871"/>
        <end position="898"/>
    </location>
</feature>
<dbReference type="Pfam" id="PF22486">
    <property type="entry name" value="MATH_2"/>
    <property type="match status" value="1"/>
</dbReference>
<dbReference type="SUPFAM" id="SSF161070">
    <property type="entry name" value="SNF-like"/>
    <property type="match status" value="1"/>
</dbReference>
<feature type="transmembrane region" description="Helical" evidence="10">
    <location>
        <begin position="252"/>
        <end position="278"/>
    </location>
</feature>
<keyword evidence="7 10" id="KW-0472">Membrane</keyword>
<keyword evidence="13" id="KW-1185">Reference proteome</keyword>
<evidence type="ECO:0000256" key="6">
    <source>
        <dbReference type="ARBA" id="ARBA00022989"/>
    </source>
</evidence>
<accession>A0A6H5IVZ0</accession>
<dbReference type="Gene3D" id="3.30.40.10">
    <property type="entry name" value="Zinc/RING finger domain, C3HC4 (zinc finger)"/>
    <property type="match status" value="1"/>
</dbReference>
<keyword evidence="4 10" id="KW-0812">Transmembrane</keyword>
<evidence type="ECO:0000256" key="9">
    <source>
        <dbReference type="SAM" id="MobiDB-lite"/>
    </source>
</evidence>
<feature type="transmembrane region" description="Helical" evidence="10">
    <location>
        <begin position="470"/>
        <end position="488"/>
    </location>
</feature>
<evidence type="ECO:0000256" key="5">
    <source>
        <dbReference type="ARBA" id="ARBA00022847"/>
    </source>
</evidence>
<feature type="compositionally biased region" description="Basic and acidic residues" evidence="9">
    <location>
        <begin position="1335"/>
        <end position="1348"/>
    </location>
</feature>
<dbReference type="SUPFAM" id="SSF49599">
    <property type="entry name" value="TRAF domain-like"/>
    <property type="match status" value="1"/>
</dbReference>
<comment type="similarity">
    <text evidence="2">Belongs to the sodium:neurotransmitter symporter (SNF) (TC 2.A.22) family.</text>
</comment>
<feature type="transmembrane region" description="Helical" evidence="10">
    <location>
        <begin position="359"/>
        <end position="376"/>
    </location>
</feature>
<feature type="region of interest" description="Disordered" evidence="9">
    <location>
        <begin position="1389"/>
        <end position="1416"/>
    </location>
</feature>
<name>A0A6H5IVZ0_9HYME</name>
<feature type="region of interest" description="Disordered" evidence="9">
    <location>
        <begin position="1357"/>
        <end position="1376"/>
    </location>
</feature>
<keyword evidence="3" id="KW-0813">Transport</keyword>
<feature type="compositionally biased region" description="Polar residues" evidence="9">
    <location>
        <begin position="1463"/>
        <end position="1472"/>
    </location>
</feature>
<organism evidence="12 13">
    <name type="scientific">Trichogramma brassicae</name>
    <dbReference type="NCBI Taxonomy" id="86971"/>
    <lineage>
        <taxon>Eukaryota</taxon>
        <taxon>Metazoa</taxon>
        <taxon>Ecdysozoa</taxon>
        <taxon>Arthropoda</taxon>
        <taxon>Hexapoda</taxon>
        <taxon>Insecta</taxon>
        <taxon>Pterygota</taxon>
        <taxon>Neoptera</taxon>
        <taxon>Endopterygota</taxon>
        <taxon>Hymenoptera</taxon>
        <taxon>Apocrita</taxon>
        <taxon>Proctotrupomorpha</taxon>
        <taxon>Chalcidoidea</taxon>
        <taxon>Trichogrammatidae</taxon>
        <taxon>Trichogramma</taxon>
    </lineage>
</organism>
<dbReference type="Proteomes" id="UP000479190">
    <property type="component" value="Unassembled WGS sequence"/>
</dbReference>
<sequence>MERFYQGCACTRVTLCQMVNAPPPTTTLENAATMMTNHDPALCRQYFYFSQRRQRIRLRARKSRATELSTAIIRAACIRIFFCINEKNNSNKSNESCSRARLLSRLDSRAHLLQNVIIRIRAEQRAKSEEYRSLSQVSAVCEALNFRYFPLQNTSSFESTTCDRPGRDAERDDERGENEDEEENPLGKWPHALSPVFAYLGCTLGLFNISRFAILSTQFGCIPLFTLQVCLGQRLAAGAVDMWKISPLFQGVGIALLLAQAFIGIYSIVGVSWMFVYFRDSFITKQDRYRWAEPYPLYRDDIRPTTSGSISNPNTSSFNIRFTDPAVSYNLLETVPDYFNGVVLQRHHLNEPDSGVVTLKFQVAFNLAVVWMIVFVSLSKGLRSYGKVVYVFTLVPVFGTLVLCTKMLGLLPTNASVSLFFPNTVWQEFFTNGRSWVAAMSEVFLTWGLLGSAAMQIAAHHKHKTLYRDTSLVIIMTFLVLLLASFLANTCSNILKYHGYVYTSSSFERISVYSFMKPYNQIFTSDYNTPERLMPHASFLVGERVTKPNADLNYESGYQVLRLATELVPATLAALGAEQVSPFWAVLFYFILILFGIAQQNSPAARENPATPPLPGTPTKTTTCYFCGEILDKRYANEHVRHCGAVLEECPAKCGAYATRVDLEEHLVRCLGNANRQQNRQNGAACNSNNNNGVVSCGSERTGGIEAIEARLRSLKQSSWQDKVVSILGLLRTAINEGEQEVKDLRNTLASSLQATNEALRKDILQELFESRKSSAALNARLGGLERCYLDLQNRSASGMQQLAAQLDALRLESAEERRQLAMERDYWRALLDDCKAHFSQERAEICKLWREQSERVHDLRLELEMRCKSNNEMVAKLEQLNERVAALEQRSQNESEATTNLLNTECKTLRLQMKQNVDFIQDIIREAIKSQPTKYYECSCQSESQFIGRLMWRIEDFEEKFQEARDANAVLYSPIFHDREFGYTLRLELYLNGLGQWKNRHVIGCLQFVEGKWDPLLEWPCSMKATVTLKDQDNSLNDVNKIVKITKSMRLKDAAVADSENPTNQRMFIAHTQLARHPGYTKNDVMYLDIRISKDNSKLSGSTIMSITIFKNTGYRELYSYRRMSKDYWYVWARQLGASIQLVPILLIPAVAIIQTCRYLNSGPPDVFDRIQLLYRPPMDVDDPNADPIQLGAANGMGNGHGNGLVASSTDLPFEDPPPKYTPPPSYTTATGARIAKMLRQSYRRSVRRITSILGDGQVAGGAVTRQRPALQQQHQPPPPDYAAVLVEMNQSVSSRDVAIHISEDRPDVANVRRSIRQPRRVPNQRNCSTMERNPSRPVDRSLGRGHYSMDRRVPMTLQQQQQQQSAESSAASTLTASEVANLLRSSVRHSHGRRLQQNHQTSPPPARGNAPPNVSIAVNEADSSAMTQRESLNVASAENLVEAAAPIGREPTVEQQDSKKTAPSSPVSVI</sequence>
<feature type="compositionally biased region" description="Acidic residues" evidence="9">
    <location>
        <begin position="175"/>
        <end position="184"/>
    </location>
</feature>
<evidence type="ECO:0000256" key="3">
    <source>
        <dbReference type="ARBA" id="ARBA00022448"/>
    </source>
</evidence>
<evidence type="ECO:0000256" key="7">
    <source>
        <dbReference type="ARBA" id="ARBA00023136"/>
    </source>
</evidence>
<proteinExistence type="inferred from homology"/>
<dbReference type="GO" id="GO:0015179">
    <property type="term" value="F:L-amino acid transmembrane transporter activity"/>
    <property type="evidence" value="ECO:0007669"/>
    <property type="project" value="TreeGrafter"/>
</dbReference>
<evidence type="ECO:0000313" key="13">
    <source>
        <dbReference type="Proteomes" id="UP000479190"/>
    </source>
</evidence>